<comment type="caution">
    <text evidence="3">The sequence shown here is derived from an EMBL/GenBank/DDBJ whole genome shotgun (WGS) entry which is preliminary data.</text>
</comment>
<reference evidence="3 4" key="1">
    <citation type="journal article" date="2019" name="Sci. Rep.">
        <title>Comparative genomics of chytrid fungi reveal insights into the obligate biotrophic and pathogenic lifestyle of Synchytrium endobioticum.</title>
        <authorList>
            <person name="van de Vossenberg B.T.L.H."/>
            <person name="Warris S."/>
            <person name="Nguyen H.D.T."/>
            <person name="van Gent-Pelzer M.P.E."/>
            <person name="Joly D.L."/>
            <person name="van de Geest H.C."/>
            <person name="Bonants P.J.M."/>
            <person name="Smith D.S."/>
            <person name="Levesque C.A."/>
            <person name="van der Lee T.A.J."/>
        </authorList>
    </citation>
    <scope>NUCLEOTIDE SEQUENCE [LARGE SCALE GENOMIC DNA]</scope>
    <source>
        <strain evidence="3 4">MB42</strain>
    </source>
</reference>
<evidence type="ECO:0000256" key="1">
    <source>
        <dbReference type="SAM" id="MobiDB-lite"/>
    </source>
</evidence>
<feature type="domain" description="Zn(2)-C6 fungal-type" evidence="2">
    <location>
        <begin position="303"/>
        <end position="333"/>
    </location>
</feature>
<dbReference type="VEuPathDB" id="FungiDB:SeMB42_g02161"/>
<organism evidence="3 4">
    <name type="scientific">Synchytrium endobioticum</name>
    <dbReference type="NCBI Taxonomy" id="286115"/>
    <lineage>
        <taxon>Eukaryota</taxon>
        <taxon>Fungi</taxon>
        <taxon>Fungi incertae sedis</taxon>
        <taxon>Chytridiomycota</taxon>
        <taxon>Chytridiomycota incertae sedis</taxon>
        <taxon>Chytridiomycetes</taxon>
        <taxon>Synchytriales</taxon>
        <taxon>Synchytriaceae</taxon>
        <taxon>Synchytrium</taxon>
    </lineage>
</organism>
<dbReference type="InterPro" id="IPR036864">
    <property type="entry name" value="Zn2-C6_fun-type_DNA-bd_sf"/>
</dbReference>
<dbReference type="PROSITE" id="PS00463">
    <property type="entry name" value="ZN2_CY6_FUNGAL_1"/>
    <property type="match status" value="1"/>
</dbReference>
<evidence type="ECO:0000313" key="3">
    <source>
        <dbReference type="EMBL" id="TPX50728.1"/>
    </source>
</evidence>
<proteinExistence type="predicted"/>
<feature type="compositionally biased region" description="Low complexity" evidence="1">
    <location>
        <begin position="155"/>
        <end position="164"/>
    </location>
</feature>
<accession>A0A507DIL0</accession>
<dbReference type="Proteomes" id="UP000317494">
    <property type="component" value="Unassembled WGS sequence"/>
</dbReference>
<dbReference type="GO" id="GO:0000981">
    <property type="term" value="F:DNA-binding transcription factor activity, RNA polymerase II-specific"/>
    <property type="evidence" value="ECO:0007669"/>
    <property type="project" value="InterPro"/>
</dbReference>
<evidence type="ECO:0000259" key="2">
    <source>
        <dbReference type="PROSITE" id="PS50048"/>
    </source>
</evidence>
<feature type="region of interest" description="Disordered" evidence="1">
    <location>
        <begin position="315"/>
        <end position="346"/>
    </location>
</feature>
<dbReference type="Pfam" id="PF00172">
    <property type="entry name" value="Zn_clus"/>
    <property type="match status" value="1"/>
</dbReference>
<gene>
    <name evidence="3" type="ORF">SeMB42_g02161</name>
</gene>
<feature type="compositionally biased region" description="Pro residues" evidence="1">
    <location>
        <begin position="165"/>
        <end position="182"/>
    </location>
</feature>
<keyword evidence="4" id="KW-1185">Reference proteome</keyword>
<feature type="compositionally biased region" description="Basic and acidic residues" evidence="1">
    <location>
        <begin position="277"/>
        <end position="294"/>
    </location>
</feature>
<dbReference type="AlphaFoldDB" id="A0A507DIL0"/>
<dbReference type="PROSITE" id="PS50048">
    <property type="entry name" value="ZN2_CY6_FUNGAL_2"/>
    <property type="match status" value="1"/>
</dbReference>
<feature type="region of interest" description="Disordered" evidence="1">
    <location>
        <begin position="240"/>
        <end position="299"/>
    </location>
</feature>
<feature type="region of interest" description="Disordered" evidence="1">
    <location>
        <begin position="155"/>
        <end position="185"/>
    </location>
</feature>
<feature type="compositionally biased region" description="Low complexity" evidence="1">
    <location>
        <begin position="21"/>
        <end position="30"/>
    </location>
</feature>
<evidence type="ECO:0000313" key="4">
    <source>
        <dbReference type="Proteomes" id="UP000317494"/>
    </source>
</evidence>
<dbReference type="Gene3D" id="4.10.240.10">
    <property type="entry name" value="Zn(2)-C6 fungal-type DNA-binding domain"/>
    <property type="match status" value="1"/>
</dbReference>
<feature type="region of interest" description="Disordered" evidence="1">
    <location>
        <begin position="1"/>
        <end position="49"/>
    </location>
</feature>
<feature type="compositionally biased region" description="Low complexity" evidence="1">
    <location>
        <begin position="252"/>
        <end position="264"/>
    </location>
</feature>
<sequence length="346" mass="36359">MDGGGSDDEQQGNPPTTTGACSESSSCSSSPNVTLPLGQGQSIPSMHALSPLMHPAKRYPDVHPDFLPERSMPVPTRLYASDRYDSSPGDSGLTGHIPGFPNAATYTPIDPYMAMHYISSGNSKTMPMPSGPDARLGNSHPAITWAPGIAEYRQSSSSQHRSPPFGFPMPSPMGGPATPLPPSSSSGIVWRGSGLSTTSMATFGCGMGSFGWVPSTPYPLQQPTLFSRTSYGPFTGQNVADPELSGVGGAVGSIPSGSSSNPSIVTAHPPQSLPTGHADEQSTYRPSDSSHDWKPSTGDLTAACDNCRRRKKRCDGVKGTCGPCTERRDSCNWTDGRKKGRTRKAP</sequence>
<dbReference type="SMART" id="SM00066">
    <property type="entry name" value="GAL4"/>
    <property type="match status" value="1"/>
</dbReference>
<dbReference type="InterPro" id="IPR001138">
    <property type="entry name" value="Zn2Cys6_DnaBD"/>
</dbReference>
<dbReference type="GO" id="GO:0008270">
    <property type="term" value="F:zinc ion binding"/>
    <property type="evidence" value="ECO:0007669"/>
    <property type="project" value="InterPro"/>
</dbReference>
<dbReference type="EMBL" id="QEAN01000063">
    <property type="protein sequence ID" value="TPX50728.1"/>
    <property type="molecule type" value="Genomic_DNA"/>
</dbReference>
<dbReference type="SUPFAM" id="SSF57701">
    <property type="entry name" value="Zn2/Cys6 DNA-binding domain"/>
    <property type="match status" value="1"/>
</dbReference>
<feature type="compositionally biased region" description="Acidic residues" evidence="1">
    <location>
        <begin position="1"/>
        <end position="10"/>
    </location>
</feature>
<protein>
    <recommendedName>
        <fullName evidence="2">Zn(2)-C6 fungal-type domain-containing protein</fullName>
    </recommendedName>
</protein>
<feature type="compositionally biased region" description="Polar residues" evidence="1">
    <location>
        <begin position="11"/>
        <end position="20"/>
    </location>
</feature>
<name>A0A507DIL0_9FUNG</name>
<dbReference type="CDD" id="cd00067">
    <property type="entry name" value="GAL4"/>
    <property type="match status" value="1"/>
</dbReference>